<comment type="similarity">
    <text evidence="2">Belongs to the metallo-dependent hydrolases superfamily. Adenosine and AMP deaminases family.</text>
</comment>
<dbReference type="AlphaFoldDB" id="A0A8J4EHL3"/>
<evidence type="ECO:0000256" key="5">
    <source>
        <dbReference type="ARBA" id="ARBA00022833"/>
    </source>
</evidence>
<keyword evidence="5" id="KW-0862">Zinc</keyword>
<keyword evidence="8" id="KW-1185">Reference proteome</keyword>
<dbReference type="GO" id="GO:0046872">
    <property type="term" value="F:metal ion binding"/>
    <property type="evidence" value="ECO:0007669"/>
    <property type="project" value="UniProtKB-KW"/>
</dbReference>
<dbReference type="GO" id="GO:0019239">
    <property type="term" value="F:deaminase activity"/>
    <property type="evidence" value="ECO:0007669"/>
    <property type="project" value="InterPro"/>
</dbReference>
<evidence type="ECO:0000313" key="7">
    <source>
        <dbReference type="EMBL" id="GIL25132.1"/>
    </source>
</evidence>
<comment type="cofactor">
    <cofactor evidence="1">
        <name>Zn(2+)</name>
        <dbReference type="ChEBI" id="CHEBI:29105"/>
    </cofactor>
</comment>
<evidence type="ECO:0000256" key="4">
    <source>
        <dbReference type="ARBA" id="ARBA00022801"/>
    </source>
</evidence>
<dbReference type="InterPro" id="IPR006650">
    <property type="entry name" value="A/AMP_deam_AS"/>
</dbReference>
<proteinExistence type="inferred from homology"/>
<dbReference type="PANTHER" id="PTHR43114">
    <property type="entry name" value="ADENINE DEAMINASE"/>
    <property type="match status" value="1"/>
</dbReference>
<dbReference type="InterPro" id="IPR006330">
    <property type="entry name" value="Ado/ade_deaminase"/>
</dbReference>
<gene>
    <name evidence="7" type="ORF">NUM_03870</name>
</gene>
<name>A0A8J4EHL3_9ACTN</name>
<evidence type="ECO:0000256" key="3">
    <source>
        <dbReference type="ARBA" id="ARBA00022723"/>
    </source>
</evidence>
<comment type="caution">
    <text evidence="7">The sequence shown here is derived from an EMBL/GenBank/DDBJ whole genome shotgun (WGS) entry which is preliminary data.</text>
</comment>
<dbReference type="InterPro" id="IPR032466">
    <property type="entry name" value="Metal_Hydrolase"/>
</dbReference>
<feature type="domain" description="Adenosine deaminase" evidence="6">
    <location>
        <begin position="19"/>
        <end position="325"/>
    </location>
</feature>
<dbReference type="PANTHER" id="PTHR43114:SF6">
    <property type="entry name" value="ADENINE DEAMINASE"/>
    <property type="match status" value="1"/>
</dbReference>
<keyword evidence="4" id="KW-0378">Hydrolase</keyword>
<evidence type="ECO:0000313" key="8">
    <source>
        <dbReference type="Proteomes" id="UP000614996"/>
    </source>
</evidence>
<evidence type="ECO:0000256" key="2">
    <source>
        <dbReference type="ARBA" id="ARBA00006676"/>
    </source>
</evidence>
<keyword evidence="3" id="KW-0479">Metal-binding</keyword>
<dbReference type="GO" id="GO:0009168">
    <property type="term" value="P:purine ribonucleoside monophosphate biosynthetic process"/>
    <property type="evidence" value="ECO:0007669"/>
    <property type="project" value="InterPro"/>
</dbReference>
<evidence type="ECO:0000259" key="6">
    <source>
        <dbReference type="Pfam" id="PF00962"/>
    </source>
</evidence>
<dbReference type="InterPro" id="IPR001365">
    <property type="entry name" value="A_deaminase_dom"/>
</dbReference>
<reference evidence="8" key="1">
    <citation type="journal article" date="2021" name="Int. J. Syst. Evol. Microbiol.">
        <title>Actinocatenispora comari sp. nov., an endophytic actinomycete isolated from aerial parts of Comarum salesowianum.</title>
        <authorList>
            <person name="Oyunbileg N."/>
            <person name="Iizaka Y."/>
            <person name="Hamada M."/>
            <person name="Davaapurev B.O."/>
            <person name="Fukumoto A."/>
            <person name="Tsetseg B."/>
            <person name="Kato F."/>
            <person name="Tamura T."/>
            <person name="Batkhuu J."/>
            <person name="Anzai Y."/>
        </authorList>
    </citation>
    <scope>NUCLEOTIDE SEQUENCE [LARGE SCALE GENOMIC DNA]</scope>
    <source>
        <strain evidence="8">NUM-2625</strain>
    </source>
</reference>
<dbReference type="EMBL" id="BOPO01000004">
    <property type="protein sequence ID" value="GIL25132.1"/>
    <property type="molecule type" value="Genomic_DNA"/>
</dbReference>
<accession>A0A8J4EHL3</accession>
<organism evidence="7 8">
    <name type="scientific">Actinocatenispora comari</name>
    <dbReference type="NCBI Taxonomy" id="2807577"/>
    <lineage>
        <taxon>Bacteria</taxon>
        <taxon>Bacillati</taxon>
        <taxon>Actinomycetota</taxon>
        <taxon>Actinomycetes</taxon>
        <taxon>Micromonosporales</taxon>
        <taxon>Micromonosporaceae</taxon>
        <taxon>Actinocatenispora</taxon>
    </lineage>
</organism>
<dbReference type="Pfam" id="PF00962">
    <property type="entry name" value="A_deaminase"/>
    <property type="match status" value="1"/>
</dbReference>
<protein>
    <submittedName>
        <fullName evidence="7">Putative adenosine/adenine deaminase</fullName>
    </submittedName>
</protein>
<dbReference type="RefSeq" id="WP_207122773.1">
    <property type="nucleotide sequence ID" value="NZ_BOPO01000004.1"/>
</dbReference>
<dbReference type="Proteomes" id="UP000614996">
    <property type="component" value="Unassembled WGS sequence"/>
</dbReference>
<dbReference type="PROSITE" id="PS00485">
    <property type="entry name" value="A_DEAMINASE"/>
    <property type="match status" value="1"/>
</dbReference>
<evidence type="ECO:0000256" key="1">
    <source>
        <dbReference type="ARBA" id="ARBA00001947"/>
    </source>
</evidence>
<dbReference type="SUPFAM" id="SSF51556">
    <property type="entry name" value="Metallo-dependent hydrolases"/>
    <property type="match status" value="1"/>
</dbReference>
<dbReference type="GO" id="GO:0016814">
    <property type="term" value="F:hydrolase activity, acting on carbon-nitrogen (but not peptide) bonds, in cyclic amidines"/>
    <property type="evidence" value="ECO:0007669"/>
    <property type="project" value="UniProtKB-ARBA"/>
</dbReference>
<dbReference type="NCBIfam" id="TIGR01430">
    <property type="entry name" value="aden_deam"/>
    <property type="match status" value="1"/>
</dbReference>
<sequence>MTMTEPTVPGHRRDLRALPKAELHLHISAAMRPATLTELAEQAGLTAPDPRGFTTFTEFQQVFAASHAVSQARPENLQRLVRELIEDAAADGAAWVQPHFNPHVYPRFGPPEQVLEMVLDTAREAGARCGVGFGLTMAVNRHADPAGEVALARFAARHAGNGIHALGLTGDESQFGAEPFAPAFAIARDAGLTVAPHAGELSGPDSVRAAIETLGATRIAHGVRAAEDPELVALLADRGIGLDVCLTSNRILGVVSDLARHPLPRLLNAGVRCSLGADDPLMFGAGLADEYQTARDTFGLSDAQLADIARTSLETGDAPAELVRSATAGIDAWLAGPADQPPTPR</sequence>
<dbReference type="Gene3D" id="3.20.20.140">
    <property type="entry name" value="Metal-dependent hydrolases"/>
    <property type="match status" value="1"/>
</dbReference>